<dbReference type="SUPFAM" id="SSF100879">
    <property type="entry name" value="Lesion bypass DNA polymerase (Y-family), little finger domain"/>
    <property type="match status" value="1"/>
</dbReference>
<dbReference type="FunFam" id="3.30.1490.100:FF:000004">
    <property type="entry name" value="DNA polymerase IV"/>
    <property type="match status" value="1"/>
</dbReference>
<evidence type="ECO:0000256" key="3">
    <source>
        <dbReference type="ARBA" id="ARBA00010945"/>
    </source>
</evidence>
<dbReference type="AlphaFoldDB" id="A0A7R9BHK2"/>
<protein>
    <recommendedName>
        <fullName evidence="5">DNA polymerase kappa</fullName>
        <ecNumber evidence="4">2.7.7.7</ecNumber>
    </recommendedName>
</protein>
<dbReference type="Proteomes" id="UP000678499">
    <property type="component" value="Unassembled WGS sequence"/>
</dbReference>
<evidence type="ECO:0000256" key="11">
    <source>
        <dbReference type="ARBA" id="ARBA00022763"/>
    </source>
</evidence>
<dbReference type="OrthoDB" id="242766at2759"/>
<comment type="catalytic activity">
    <reaction evidence="19">
        <text>DNA(n) + a 2'-deoxyribonucleoside 5'-triphosphate = DNA(n+1) + diphosphate</text>
        <dbReference type="Rhea" id="RHEA:22508"/>
        <dbReference type="Rhea" id="RHEA-COMP:17339"/>
        <dbReference type="Rhea" id="RHEA-COMP:17340"/>
        <dbReference type="ChEBI" id="CHEBI:33019"/>
        <dbReference type="ChEBI" id="CHEBI:61560"/>
        <dbReference type="ChEBI" id="CHEBI:173112"/>
        <dbReference type="EC" id="2.7.7.7"/>
    </reaction>
</comment>
<evidence type="ECO:0000256" key="17">
    <source>
        <dbReference type="ARBA" id="ARBA00023204"/>
    </source>
</evidence>
<comment type="cofactor">
    <cofactor evidence="1">
        <name>Mg(2+)</name>
        <dbReference type="ChEBI" id="CHEBI:18420"/>
    </cofactor>
</comment>
<dbReference type="GO" id="GO:0005634">
    <property type="term" value="C:nucleus"/>
    <property type="evidence" value="ECO:0007669"/>
    <property type="project" value="UniProtKB-SubCell"/>
</dbReference>
<evidence type="ECO:0000256" key="20">
    <source>
        <dbReference type="SAM" id="Coils"/>
    </source>
</evidence>
<dbReference type="GO" id="GO:0006260">
    <property type="term" value="P:DNA replication"/>
    <property type="evidence" value="ECO:0007669"/>
    <property type="project" value="UniProtKB-KW"/>
</dbReference>
<dbReference type="FunFam" id="1.10.150.810:FF:000003">
    <property type="entry name" value="DNA polymerase kappa subunit"/>
    <property type="match status" value="1"/>
</dbReference>
<dbReference type="EC" id="2.7.7.7" evidence="4"/>
<dbReference type="CDD" id="cd03586">
    <property type="entry name" value="PolY_Pol_IV_kappa"/>
    <property type="match status" value="1"/>
</dbReference>
<evidence type="ECO:0000256" key="8">
    <source>
        <dbReference type="ARBA" id="ARBA00022695"/>
    </source>
</evidence>
<keyword evidence="8" id="KW-0548">Nucleotidyltransferase</keyword>
<sequence>MNDDFDSDTGDDDLFSDDINHDVPFHHAGTLMELNDNKAGMADLDKEKISRIIEEASKGSKFYDHKKKQQERIDAKIADLLRKKKAITEEQLKNASAKVGQIVRNLEKSRDLSRTFVHVDMDAFYAAVEMRDDPSLRDKPMAVGGPGMLATSNYLARRFGVRAAMPGFIGQKLCPDLIIVPPNFEKYRAVNAIFSEVFAKYDPNYSAMSLDEAYLDITEFLRLDQNVRKPSDLSHAEEVVSDLREEIFLATQLTASAGIAPNTLLAKVCSDINKPNGQFYLRPERPVVAEFVEKLSVRKACGIGKVTEQMLNALGITTCAEMFEQRALLSLLFSEISALSFLRVSMGLGSTFMGDSDAPAKSVSNERTFKATSDADFLRDQCRRLCEELSEDLVRKQLQAKSVTIKLKTDTFDVKTRVRNLPEATWNADVLCRHVVPMLESEMAPKRAFRLMGVRASNLCEKSANQQSTLDAILKQPSGTERLCPVCSTSLAKLSLALVNAHLDRCLSGSQQDDVQCPICSGFFRRPEIEHHAATCEGAATSTTPSVKSAPIRKRGAAREDGFVPRDECQRKPKKQLTLSAFFDQRKSES</sequence>
<feature type="domain" description="UmuC" evidence="22">
    <location>
        <begin position="116"/>
        <end position="304"/>
    </location>
</feature>
<keyword evidence="7" id="KW-0808">Transferase</keyword>
<dbReference type="EMBL" id="CAJPEX010000185">
    <property type="protein sequence ID" value="CAG0914051.1"/>
    <property type="molecule type" value="Genomic_DNA"/>
</dbReference>
<dbReference type="Pfam" id="PF00817">
    <property type="entry name" value="IMS"/>
    <property type="match status" value="1"/>
</dbReference>
<keyword evidence="18" id="KW-0539">Nucleus</keyword>
<accession>A0A7R9BHK2</accession>
<keyword evidence="17" id="KW-0234">DNA repair</keyword>
<evidence type="ECO:0000256" key="1">
    <source>
        <dbReference type="ARBA" id="ARBA00001946"/>
    </source>
</evidence>
<evidence type="ECO:0000256" key="10">
    <source>
        <dbReference type="ARBA" id="ARBA00022723"/>
    </source>
</evidence>
<dbReference type="SUPFAM" id="SSF56672">
    <property type="entry name" value="DNA/RNA polymerases"/>
    <property type="match status" value="1"/>
</dbReference>
<keyword evidence="13" id="KW-0862">Zinc</keyword>
<evidence type="ECO:0000259" key="22">
    <source>
        <dbReference type="PROSITE" id="PS50173"/>
    </source>
</evidence>
<evidence type="ECO:0000256" key="4">
    <source>
        <dbReference type="ARBA" id="ARBA00012417"/>
    </source>
</evidence>
<keyword evidence="24" id="KW-1185">Reference proteome</keyword>
<keyword evidence="12" id="KW-0863">Zinc-finger</keyword>
<dbReference type="EMBL" id="OA882222">
    <property type="protein sequence ID" value="CAD7273899.1"/>
    <property type="molecule type" value="Genomic_DNA"/>
</dbReference>
<dbReference type="GO" id="GO:0003887">
    <property type="term" value="F:DNA-directed DNA polymerase activity"/>
    <property type="evidence" value="ECO:0007669"/>
    <property type="project" value="UniProtKB-KW"/>
</dbReference>
<keyword evidence="9" id="KW-0235">DNA replication</keyword>
<dbReference type="Gene3D" id="3.30.70.270">
    <property type="match status" value="1"/>
</dbReference>
<evidence type="ECO:0000256" key="14">
    <source>
        <dbReference type="ARBA" id="ARBA00022842"/>
    </source>
</evidence>
<dbReference type="PROSITE" id="PS50173">
    <property type="entry name" value="UMUC"/>
    <property type="match status" value="1"/>
</dbReference>
<dbReference type="GO" id="GO:0008270">
    <property type="term" value="F:zinc ion binding"/>
    <property type="evidence" value="ECO:0007669"/>
    <property type="project" value="UniProtKB-KW"/>
</dbReference>
<dbReference type="InterPro" id="IPR043502">
    <property type="entry name" value="DNA/RNA_pol_sf"/>
</dbReference>
<dbReference type="NCBIfam" id="NF002677">
    <property type="entry name" value="PRK02406.1"/>
    <property type="match status" value="1"/>
</dbReference>
<evidence type="ECO:0000256" key="13">
    <source>
        <dbReference type="ARBA" id="ARBA00022833"/>
    </source>
</evidence>
<keyword evidence="6" id="KW-0515">Mutator protein</keyword>
<dbReference type="Gene3D" id="3.30.1490.100">
    <property type="entry name" value="DNA polymerase, Y-family, little finger domain"/>
    <property type="match status" value="1"/>
</dbReference>
<evidence type="ECO:0000256" key="18">
    <source>
        <dbReference type="ARBA" id="ARBA00023242"/>
    </source>
</evidence>
<dbReference type="InterPro" id="IPR036775">
    <property type="entry name" value="DNA_pol_Y-fam_lit_finger_sf"/>
</dbReference>
<dbReference type="FunFam" id="3.40.1170.60:FF:000002">
    <property type="entry name" value="Polymerase (DNA directed) kappa"/>
    <property type="match status" value="1"/>
</dbReference>
<dbReference type="PANTHER" id="PTHR11076:SF33">
    <property type="entry name" value="DNA POLYMERASE KAPPA"/>
    <property type="match status" value="1"/>
</dbReference>
<dbReference type="GO" id="GO:0042276">
    <property type="term" value="P:error-prone translesion synthesis"/>
    <property type="evidence" value="ECO:0007669"/>
    <property type="project" value="TreeGrafter"/>
</dbReference>
<evidence type="ECO:0000256" key="5">
    <source>
        <dbReference type="ARBA" id="ARBA00016178"/>
    </source>
</evidence>
<comment type="subcellular location">
    <subcellularLocation>
        <location evidence="2">Nucleus</location>
    </subcellularLocation>
</comment>
<feature type="compositionally biased region" description="Basic and acidic residues" evidence="21">
    <location>
        <begin position="557"/>
        <end position="571"/>
    </location>
</feature>
<dbReference type="InterPro" id="IPR001126">
    <property type="entry name" value="UmuC"/>
</dbReference>
<evidence type="ECO:0000256" key="2">
    <source>
        <dbReference type="ARBA" id="ARBA00004123"/>
    </source>
</evidence>
<dbReference type="GO" id="GO:0006281">
    <property type="term" value="P:DNA repair"/>
    <property type="evidence" value="ECO:0007669"/>
    <property type="project" value="UniProtKB-KW"/>
</dbReference>
<dbReference type="InterPro" id="IPR022880">
    <property type="entry name" value="DNApol_IV"/>
</dbReference>
<evidence type="ECO:0000256" key="12">
    <source>
        <dbReference type="ARBA" id="ARBA00022771"/>
    </source>
</evidence>
<dbReference type="FunFam" id="1.10.150.810:FF:000001">
    <property type="entry name" value="DNA polymerase kappa"/>
    <property type="match status" value="1"/>
</dbReference>
<feature type="coiled-coil region" evidence="20">
    <location>
        <begin position="70"/>
        <end position="98"/>
    </location>
</feature>
<dbReference type="InterPro" id="IPR050116">
    <property type="entry name" value="DNA_polymerase-Y"/>
</dbReference>
<keyword evidence="20" id="KW-0175">Coiled coil</keyword>
<dbReference type="InterPro" id="IPR043128">
    <property type="entry name" value="Rev_trsase/Diguanyl_cyclase"/>
</dbReference>
<proteinExistence type="inferred from homology"/>
<evidence type="ECO:0000256" key="16">
    <source>
        <dbReference type="ARBA" id="ARBA00023125"/>
    </source>
</evidence>
<reference evidence="23" key="1">
    <citation type="submission" date="2020-11" db="EMBL/GenBank/DDBJ databases">
        <authorList>
            <person name="Tran Van P."/>
        </authorList>
    </citation>
    <scope>NUCLEOTIDE SEQUENCE</scope>
</reference>
<dbReference type="HAMAP" id="MF_01113">
    <property type="entry name" value="DNApol_IV"/>
    <property type="match status" value="1"/>
</dbReference>
<evidence type="ECO:0000256" key="7">
    <source>
        <dbReference type="ARBA" id="ARBA00022679"/>
    </source>
</evidence>
<evidence type="ECO:0000256" key="15">
    <source>
        <dbReference type="ARBA" id="ARBA00022932"/>
    </source>
</evidence>
<keyword evidence="16" id="KW-0238">DNA-binding</keyword>
<organism evidence="23">
    <name type="scientific">Notodromas monacha</name>
    <dbReference type="NCBI Taxonomy" id="399045"/>
    <lineage>
        <taxon>Eukaryota</taxon>
        <taxon>Metazoa</taxon>
        <taxon>Ecdysozoa</taxon>
        <taxon>Arthropoda</taxon>
        <taxon>Crustacea</taxon>
        <taxon>Oligostraca</taxon>
        <taxon>Ostracoda</taxon>
        <taxon>Podocopa</taxon>
        <taxon>Podocopida</taxon>
        <taxon>Cypridocopina</taxon>
        <taxon>Cypridoidea</taxon>
        <taxon>Cyprididae</taxon>
        <taxon>Notodromas</taxon>
    </lineage>
</organism>
<dbReference type="GO" id="GO:0003684">
    <property type="term" value="F:damaged DNA binding"/>
    <property type="evidence" value="ECO:0007669"/>
    <property type="project" value="InterPro"/>
</dbReference>
<keyword evidence="14" id="KW-0460">Magnesium</keyword>
<keyword evidence="10" id="KW-0479">Metal-binding</keyword>
<dbReference type="Pfam" id="PF11799">
    <property type="entry name" value="IMS_C"/>
    <property type="match status" value="1"/>
</dbReference>
<dbReference type="Gene3D" id="3.30.160.60">
    <property type="entry name" value="Classic Zinc Finger"/>
    <property type="match status" value="1"/>
</dbReference>
<keyword evidence="15" id="KW-0239">DNA-directed DNA polymerase</keyword>
<dbReference type="Gene3D" id="1.10.150.810">
    <property type="match status" value="2"/>
</dbReference>
<evidence type="ECO:0000256" key="21">
    <source>
        <dbReference type="SAM" id="MobiDB-lite"/>
    </source>
</evidence>
<evidence type="ECO:0000256" key="6">
    <source>
        <dbReference type="ARBA" id="ARBA00022457"/>
    </source>
</evidence>
<keyword evidence="11" id="KW-0227">DNA damage</keyword>
<name>A0A7R9BHK2_9CRUS</name>
<evidence type="ECO:0000256" key="19">
    <source>
        <dbReference type="ARBA" id="ARBA00049244"/>
    </source>
</evidence>
<comment type="similarity">
    <text evidence="3">Belongs to the DNA polymerase type-Y family.</text>
</comment>
<gene>
    <name evidence="23" type="ORF">NMOB1V02_LOCUS1765</name>
</gene>
<dbReference type="Gene3D" id="3.40.1170.60">
    <property type="match status" value="1"/>
</dbReference>
<evidence type="ECO:0000313" key="23">
    <source>
        <dbReference type="EMBL" id="CAD7273899.1"/>
    </source>
</evidence>
<feature type="region of interest" description="Disordered" evidence="21">
    <location>
        <begin position="540"/>
        <end position="572"/>
    </location>
</feature>
<evidence type="ECO:0000313" key="24">
    <source>
        <dbReference type="Proteomes" id="UP000678499"/>
    </source>
</evidence>
<dbReference type="PANTHER" id="PTHR11076">
    <property type="entry name" value="DNA REPAIR POLYMERASE UMUC / TRANSFERASE FAMILY MEMBER"/>
    <property type="match status" value="1"/>
</dbReference>
<evidence type="ECO:0000256" key="9">
    <source>
        <dbReference type="ARBA" id="ARBA00022705"/>
    </source>
</evidence>
<dbReference type="InterPro" id="IPR017961">
    <property type="entry name" value="DNA_pol_Y-fam_little_finger"/>
</dbReference>